<evidence type="ECO:0000256" key="1">
    <source>
        <dbReference type="SAM" id="MobiDB-lite"/>
    </source>
</evidence>
<sequence>MSEGHVFGQKLRANLRGLWDAGCVRCGGARADSCTQDNNAINPAAAGAQRRPDFITRTRPARPPRQLIHHSLPPPRSAPTPPPLRPPKTASQGRDTGQ</sequence>
<dbReference type="EMBL" id="VSRR010024734">
    <property type="protein sequence ID" value="MPC66423.1"/>
    <property type="molecule type" value="Genomic_DNA"/>
</dbReference>
<evidence type="ECO:0000313" key="2">
    <source>
        <dbReference type="EMBL" id="MPC66423.1"/>
    </source>
</evidence>
<gene>
    <name evidence="2" type="ORF">E2C01_060570</name>
</gene>
<dbReference type="Proteomes" id="UP000324222">
    <property type="component" value="Unassembled WGS sequence"/>
</dbReference>
<dbReference type="AlphaFoldDB" id="A0A5B7H8G3"/>
<keyword evidence="3" id="KW-1185">Reference proteome</keyword>
<proteinExistence type="predicted"/>
<comment type="caution">
    <text evidence="2">The sequence shown here is derived from an EMBL/GenBank/DDBJ whole genome shotgun (WGS) entry which is preliminary data.</text>
</comment>
<organism evidence="2 3">
    <name type="scientific">Portunus trituberculatus</name>
    <name type="common">Swimming crab</name>
    <name type="synonym">Neptunus trituberculatus</name>
    <dbReference type="NCBI Taxonomy" id="210409"/>
    <lineage>
        <taxon>Eukaryota</taxon>
        <taxon>Metazoa</taxon>
        <taxon>Ecdysozoa</taxon>
        <taxon>Arthropoda</taxon>
        <taxon>Crustacea</taxon>
        <taxon>Multicrustacea</taxon>
        <taxon>Malacostraca</taxon>
        <taxon>Eumalacostraca</taxon>
        <taxon>Eucarida</taxon>
        <taxon>Decapoda</taxon>
        <taxon>Pleocyemata</taxon>
        <taxon>Brachyura</taxon>
        <taxon>Eubrachyura</taxon>
        <taxon>Portunoidea</taxon>
        <taxon>Portunidae</taxon>
        <taxon>Portuninae</taxon>
        <taxon>Portunus</taxon>
    </lineage>
</organism>
<feature type="region of interest" description="Disordered" evidence="1">
    <location>
        <begin position="33"/>
        <end position="98"/>
    </location>
</feature>
<evidence type="ECO:0000313" key="3">
    <source>
        <dbReference type="Proteomes" id="UP000324222"/>
    </source>
</evidence>
<name>A0A5B7H8G3_PORTR</name>
<feature type="compositionally biased region" description="Pro residues" evidence="1">
    <location>
        <begin position="72"/>
        <end position="86"/>
    </location>
</feature>
<protein>
    <submittedName>
        <fullName evidence="2">Uncharacterized protein</fullName>
    </submittedName>
</protein>
<reference evidence="2 3" key="1">
    <citation type="submission" date="2019-05" db="EMBL/GenBank/DDBJ databases">
        <title>Another draft genome of Portunus trituberculatus and its Hox gene families provides insights of decapod evolution.</title>
        <authorList>
            <person name="Jeong J.-H."/>
            <person name="Song I."/>
            <person name="Kim S."/>
            <person name="Choi T."/>
            <person name="Kim D."/>
            <person name="Ryu S."/>
            <person name="Kim W."/>
        </authorList>
    </citation>
    <scope>NUCLEOTIDE SEQUENCE [LARGE SCALE GENOMIC DNA]</scope>
    <source>
        <tissue evidence="2">Muscle</tissue>
    </source>
</reference>
<accession>A0A5B7H8G3</accession>